<evidence type="ECO:0000256" key="2">
    <source>
        <dbReference type="SAM" id="MobiDB-lite"/>
    </source>
</evidence>
<gene>
    <name evidence="3" type="ORF">CUNI_LOCUS5849</name>
</gene>
<dbReference type="OrthoDB" id="6107052at2759"/>
<comment type="caution">
    <text evidence="3">The sequence shown here is derived from an EMBL/GenBank/DDBJ whole genome shotgun (WGS) entry which is preliminary data.</text>
</comment>
<feature type="compositionally biased region" description="Basic and acidic residues" evidence="2">
    <location>
        <begin position="740"/>
        <end position="750"/>
    </location>
</feature>
<evidence type="ECO:0000313" key="3">
    <source>
        <dbReference type="EMBL" id="CAG5120291.1"/>
    </source>
</evidence>
<accession>A0A8S3YY70</accession>
<sequence length="772" mass="90148">MAFSRARLKRFNEMCENTPGVGAYNLTAEKNHGQLKELDRSKCLSKLDLSCKQLKDKGCVAAARGELPKHVEELHQRLRTTEEKIIDFEILKIGADKERELLQLECKSLTKQVRELKEALGKLELIQAQMEEKQVKLEQKNSKLESENEQFVLEKKDLAGELNNTVLLLSDLKLERRGMEKKTCELEDLKNVLEEKVSRLEKDMILLAEEKDVLTSQFENTVLLSAEFEIKISRLEQQVLEFQVNSETATKEKQSLALQLMAAEGKLAGQSLELLDMHQRVQSLEQRKQSLEDMVSQLEATKQDLLHGRDLVNQSLKSLSDELAECLAKLKNAEDRVEASDFELHESNTRFEILSREKDKEVTDLQGKISELQKETSDLQQNISEMKKITVPVQQENIQLENKVMLLEEELKTAMLEISRCNLMVVNKEQDIECYQKELKAQQVTSAREQFELENQNKALSAMLATAENEIKHMKSEHEKKLENVIQHLKAEYAEKLQLEIAVVEQREQAFKVQQSHMMEEKMKLINFEKAEFEMSQQKLWEEKCKCFEEEKRSFDAQQKLLAEKASVLEGKEVEIEVQRQFFAEKVKSLELDRNSFEAEKHHRQDAKLRALTEAADMEREGLNQIIFEMSEKIQQMDEQHSEQQTETDSQQGWKDLYEELEKRMEPFKDILDNYELERKLLQDRDKYTSEQIEKLTKEKLKYMEKLKQEHVALQKKLCESQEELRRQFALVKKYQDRLEKLEGSRDSCVKKTPAKPTPVKPPQVPLKESNR</sequence>
<evidence type="ECO:0008006" key="5">
    <source>
        <dbReference type="Google" id="ProtNLM"/>
    </source>
</evidence>
<keyword evidence="1" id="KW-0175">Coiled coil</keyword>
<dbReference type="Gene3D" id="1.20.5.340">
    <property type="match status" value="1"/>
</dbReference>
<feature type="coiled-coil region" evidence="1">
    <location>
        <begin position="71"/>
        <end position="499"/>
    </location>
</feature>
<evidence type="ECO:0000256" key="1">
    <source>
        <dbReference type="SAM" id="Coils"/>
    </source>
</evidence>
<proteinExistence type="predicted"/>
<organism evidence="3 4">
    <name type="scientific">Candidula unifasciata</name>
    <dbReference type="NCBI Taxonomy" id="100452"/>
    <lineage>
        <taxon>Eukaryota</taxon>
        <taxon>Metazoa</taxon>
        <taxon>Spiralia</taxon>
        <taxon>Lophotrochozoa</taxon>
        <taxon>Mollusca</taxon>
        <taxon>Gastropoda</taxon>
        <taxon>Heterobranchia</taxon>
        <taxon>Euthyneura</taxon>
        <taxon>Panpulmonata</taxon>
        <taxon>Eupulmonata</taxon>
        <taxon>Stylommatophora</taxon>
        <taxon>Helicina</taxon>
        <taxon>Helicoidea</taxon>
        <taxon>Geomitridae</taxon>
        <taxon>Candidula</taxon>
    </lineage>
</organism>
<dbReference type="EMBL" id="CAJHNH020000871">
    <property type="protein sequence ID" value="CAG5120291.1"/>
    <property type="molecule type" value="Genomic_DNA"/>
</dbReference>
<feature type="compositionally biased region" description="Pro residues" evidence="2">
    <location>
        <begin position="756"/>
        <end position="765"/>
    </location>
</feature>
<reference evidence="3" key="1">
    <citation type="submission" date="2021-04" db="EMBL/GenBank/DDBJ databases">
        <authorList>
            <consortium name="Molecular Ecology Group"/>
        </authorList>
    </citation>
    <scope>NUCLEOTIDE SEQUENCE</scope>
</reference>
<name>A0A8S3YY70_9EUPU</name>
<protein>
    <recommendedName>
        <fullName evidence="5">Hyaluronan mediated motility receptor</fullName>
    </recommendedName>
</protein>
<dbReference type="AlphaFoldDB" id="A0A8S3YY70"/>
<evidence type="ECO:0000313" key="4">
    <source>
        <dbReference type="Proteomes" id="UP000678393"/>
    </source>
</evidence>
<dbReference type="Proteomes" id="UP000678393">
    <property type="component" value="Unassembled WGS sequence"/>
</dbReference>
<keyword evidence="4" id="KW-1185">Reference proteome</keyword>
<feature type="region of interest" description="Disordered" evidence="2">
    <location>
        <begin position="740"/>
        <end position="772"/>
    </location>
</feature>